<dbReference type="PANTHER" id="PTHR16222">
    <property type="entry name" value="ADP-RIBOSYLGLYCOHYDROLASE"/>
    <property type="match status" value="1"/>
</dbReference>
<dbReference type="PANTHER" id="PTHR16222:SF12">
    <property type="entry name" value="ADP-RIBOSYLGLYCOHYDROLASE-RELATED"/>
    <property type="match status" value="1"/>
</dbReference>
<evidence type="ECO:0000256" key="1">
    <source>
        <dbReference type="PIRSR" id="PIRSR605502-1"/>
    </source>
</evidence>
<dbReference type="AlphaFoldDB" id="A0A975B8Q1"/>
<feature type="binding site" evidence="1">
    <location>
        <position position="274"/>
    </location>
    <ligand>
        <name>Mg(2+)</name>
        <dbReference type="ChEBI" id="CHEBI:18420"/>
        <label>1</label>
    </ligand>
</feature>
<keyword evidence="4" id="KW-1185">Reference proteome</keyword>
<dbReference type="GO" id="GO:0046872">
    <property type="term" value="F:metal ion binding"/>
    <property type="evidence" value="ECO:0007669"/>
    <property type="project" value="UniProtKB-KW"/>
</dbReference>
<feature type="binding site" evidence="1">
    <location>
        <position position="54"/>
    </location>
    <ligand>
        <name>Mg(2+)</name>
        <dbReference type="ChEBI" id="CHEBI:18420"/>
        <label>1</label>
    </ligand>
</feature>
<dbReference type="KEGG" id="dli:dnl_31720"/>
<keyword evidence="2" id="KW-0472">Membrane</keyword>
<dbReference type="Gene3D" id="1.10.4080.10">
    <property type="entry name" value="ADP-ribosylation/Crystallin J1"/>
    <property type="match status" value="1"/>
</dbReference>
<accession>A0A975B8Q1</accession>
<dbReference type="InterPro" id="IPR005502">
    <property type="entry name" value="Ribosyl_crysJ1"/>
</dbReference>
<reference evidence="3" key="1">
    <citation type="journal article" date="2021" name="Microb. Physiol.">
        <title>Proteogenomic Insights into the Physiology of Marine, Sulfate-Reducing, Filamentous Desulfonema limicola and Desulfonema magnum.</title>
        <authorList>
            <person name="Schnaars V."/>
            <person name="Wohlbrand L."/>
            <person name="Scheve S."/>
            <person name="Hinrichs C."/>
            <person name="Reinhardt R."/>
            <person name="Rabus R."/>
        </authorList>
    </citation>
    <scope>NUCLEOTIDE SEQUENCE</scope>
    <source>
        <strain evidence="3">5ac10</strain>
    </source>
</reference>
<keyword evidence="1" id="KW-0479">Metal-binding</keyword>
<dbReference type="EMBL" id="CP061799">
    <property type="protein sequence ID" value="QTA80859.1"/>
    <property type="molecule type" value="Genomic_DNA"/>
</dbReference>
<name>A0A975B8Q1_9BACT</name>
<feature type="binding site" evidence="1">
    <location>
        <position position="55"/>
    </location>
    <ligand>
        <name>Mg(2+)</name>
        <dbReference type="ChEBI" id="CHEBI:18420"/>
        <label>1</label>
    </ligand>
</feature>
<evidence type="ECO:0000256" key="2">
    <source>
        <dbReference type="SAM" id="Phobius"/>
    </source>
</evidence>
<keyword evidence="2" id="KW-0812">Transmembrane</keyword>
<feature type="binding site" evidence="1">
    <location>
        <position position="53"/>
    </location>
    <ligand>
        <name>Mg(2+)</name>
        <dbReference type="ChEBI" id="CHEBI:18420"/>
        <label>1</label>
    </ligand>
</feature>
<evidence type="ECO:0000313" key="3">
    <source>
        <dbReference type="EMBL" id="QTA80859.1"/>
    </source>
</evidence>
<keyword evidence="1" id="KW-0460">Magnesium</keyword>
<keyword evidence="2" id="KW-1133">Transmembrane helix</keyword>
<dbReference type="InterPro" id="IPR036705">
    <property type="entry name" value="Ribosyl_crysJ1_sf"/>
</dbReference>
<evidence type="ECO:0000313" key="4">
    <source>
        <dbReference type="Proteomes" id="UP000663720"/>
    </source>
</evidence>
<organism evidence="3 4">
    <name type="scientific">Desulfonema limicola</name>
    <dbReference type="NCBI Taxonomy" id="45656"/>
    <lineage>
        <taxon>Bacteria</taxon>
        <taxon>Pseudomonadati</taxon>
        <taxon>Thermodesulfobacteriota</taxon>
        <taxon>Desulfobacteria</taxon>
        <taxon>Desulfobacterales</taxon>
        <taxon>Desulfococcaceae</taxon>
        <taxon>Desulfonema</taxon>
    </lineage>
</organism>
<protein>
    <submittedName>
        <fullName evidence="3">ADP-ribosylglycohydrolase family protein</fullName>
    </submittedName>
</protein>
<proteinExistence type="predicted"/>
<feature type="transmembrane region" description="Helical" evidence="2">
    <location>
        <begin position="330"/>
        <end position="353"/>
    </location>
</feature>
<comment type="cofactor">
    <cofactor evidence="1">
        <name>Mg(2+)</name>
        <dbReference type="ChEBI" id="CHEBI:18420"/>
    </cofactor>
    <text evidence="1">Binds 2 magnesium ions per subunit.</text>
</comment>
<sequence length="360" mass="40322">MDIFRDKFRGIILGTAVGDALGLPAEGLSRKRVEKFFKGRWHHRLIFNKGMVSDDTEHTVFTAQCLIAHPDSPEKFIRKLAWSLRWWILFLPAGAGWATLRAVIRLWAGFSPEKSGVYSAGNGPAMRSAVLGAFFARDINNRNFEKPDAFIRASTMITHTDPRALTGAKAVAYITALGFQRDLIQKPELKEFIDLIRFPGKTDPEWIQITDSMSRCLQKDISVKEFAEIMGLSKGITGYIYHSVPAAIYAWYLHYGDFETTLSTILNCGGDTDTAGAIAGAVAGSVTGEKGIPQDWIKGIWEWPISINVLKKLSDALYFKAYGLEKKSDISFFGPGTILRNLFFIIIILMHGFRRLFPPY</sequence>
<gene>
    <name evidence="3" type="ORF">dnl_31720</name>
</gene>
<dbReference type="SUPFAM" id="SSF101478">
    <property type="entry name" value="ADP-ribosylglycohydrolase"/>
    <property type="match status" value="1"/>
</dbReference>
<feature type="binding site" evidence="1">
    <location>
        <position position="271"/>
    </location>
    <ligand>
        <name>Mg(2+)</name>
        <dbReference type="ChEBI" id="CHEBI:18420"/>
        <label>1</label>
    </ligand>
</feature>
<dbReference type="Pfam" id="PF03747">
    <property type="entry name" value="ADP_ribosyl_GH"/>
    <property type="match status" value="1"/>
</dbReference>
<feature type="binding site" evidence="1">
    <location>
        <position position="273"/>
    </location>
    <ligand>
        <name>Mg(2+)</name>
        <dbReference type="ChEBI" id="CHEBI:18420"/>
        <label>1</label>
    </ligand>
</feature>
<dbReference type="InterPro" id="IPR050792">
    <property type="entry name" value="ADP-ribosylglycohydrolase"/>
</dbReference>
<dbReference type="Proteomes" id="UP000663720">
    <property type="component" value="Chromosome"/>
</dbReference>